<organism evidence="1 2">
    <name type="scientific">Candidatus Roizmanbacteria bacterium GW2011_GWB1_40_7</name>
    <dbReference type="NCBI Taxonomy" id="1618482"/>
    <lineage>
        <taxon>Bacteria</taxon>
        <taxon>Candidatus Roizmaniibacteriota</taxon>
    </lineage>
</organism>
<accession>A0A0G0T3W5</accession>
<reference evidence="1 2" key="1">
    <citation type="journal article" date="2015" name="Nature">
        <title>rRNA introns, odd ribosomes, and small enigmatic genomes across a large radiation of phyla.</title>
        <authorList>
            <person name="Brown C.T."/>
            <person name="Hug L.A."/>
            <person name="Thomas B.C."/>
            <person name="Sharon I."/>
            <person name="Castelle C.J."/>
            <person name="Singh A."/>
            <person name="Wilkins M.J."/>
            <person name="Williams K.H."/>
            <person name="Banfield J.F."/>
        </authorList>
    </citation>
    <scope>NUCLEOTIDE SEQUENCE [LARGE SCALE GENOMIC DNA]</scope>
</reference>
<evidence type="ECO:0000313" key="1">
    <source>
        <dbReference type="EMBL" id="KKR71674.1"/>
    </source>
</evidence>
<dbReference type="AlphaFoldDB" id="A0A0G0T3W5"/>
<dbReference type="EMBL" id="LBZM01000022">
    <property type="protein sequence ID" value="KKR71674.1"/>
    <property type="molecule type" value="Genomic_DNA"/>
</dbReference>
<comment type="caution">
    <text evidence="1">The sequence shown here is derived from an EMBL/GenBank/DDBJ whole genome shotgun (WGS) entry which is preliminary data.</text>
</comment>
<name>A0A0G0T3W5_9BACT</name>
<gene>
    <name evidence="1" type="ORF">UU14_C0022G0022</name>
</gene>
<evidence type="ECO:0000313" key="2">
    <source>
        <dbReference type="Proteomes" id="UP000034664"/>
    </source>
</evidence>
<dbReference type="Proteomes" id="UP000034664">
    <property type="component" value="Unassembled WGS sequence"/>
</dbReference>
<sequence length="99" mass="11628">MSFTLCMVYLICMKHTPFTLEDIAILMDQKLQPIKDDLSLVRTDLSKVKEVVEREFKLIRQDIQRVEGKIDLLDQQVAESGEYYEERFTKLEKRTGVSV</sequence>
<proteinExistence type="predicted"/>
<protein>
    <submittedName>
        <fullName evidence="1">Uncharacterized protein</fullName>
    </submittedName>
</protein>